<reference evidence="2 3" key="1">
    <citation type="journal article" date="2018" name="PLoS Pathog.">
        <title>Evolution of structural diversity of trichothecenes, a family of toxins produced by plant pathogenic and entomopathogenic fungi.</title>
        <authorList>
            <person name="Proctor R.H."/>
            <person name="McCormick S.P."/>
            <person name="Kim H.S."/>
            <person name="Cardoza R.E."/>
            <person name="Stanley A.M."/>
            <person name="Lindo L."/>
            <person name="Kelly A."/>
            <person name="Brown D.W."/>
            <person name="Lee T."/>
            <person name="Vaughan M.M."/>
            <person name="Alexander N.J."/>
            <person name="Busman M."/>
            <person name="Gutierrez S."/>
        </authorList>
    </citation>
    <scope>NUCLEOTIDE SEQUENCE [LARGE SCALE GENOMIC DNA]</scope>
    <source>
        <strain evidence="2 3">IBT 40837</strain>
    </source>
</reference>
<feature type="compositionally biased region" description="Basic residues" evidence="1">
    <location>
        <begin position="212"/>
        <end position="224"/>
    </location>
</feature>
<dbReference type="EMBL" id="PXOA01000573">
    <property type="protein sequence ID" value="RFU74066.1"/>
    <property type="molecule type" value="Genomic_DNA"/>
</dbReference>
<name>A0A395ND76_TRIAR</name>
<gene>
    <name evidence="2" type="ORF">TARUN_8197</name>
</gene>
<dbReference type="OrthoDB" id="5417395at2759"/>
<protein>
    <submittedName>
        <fullName evidence="2">Phospholipase d</fullName>
    </submittedName>
</protein>
<organism evidence="2 3">
    <name type="scientific">Trichoderma arundinaceum</name>
    <dbReference type="NCBI Taxonomy" id="490622"/>
    <lineage>
        <taxon>Eukaryota</taxon>
        <taxon>Fungi</taxon>
        <taxon>Dikarya</taxon>
        <taxon>Ascomycota</taxon>
        <taxon>Pezizomycotina</taxon>
        <taxon>Sordariomycetes</taxon>
        <taxon>Hypocreomycetidae</taxon>
        <taxon>Hypocreales</taxon>
        <taxon>Hypocreaceae</taxon>
        <taxon>Trichoderma</taxon>
    </lineage>
</organism>
<dbReference type="AlphaFoldDB" id="A0A395ND76"/>
<feature type="compositionally biased region" description="Basic and acidic residues" evidence="1">
    <location>
        <begin position="73"/>
        <end position="88"/>
    </location>
</feature>
<evidence type="ECO:0000256" key="1">
    <source>
        <dbReference type="SAM" id="MobiDB-lite"/>
    </source>
</evidence>
<sequence>MAADIQPALIDKDCMRDPLDPNFVDEIWNRSARNNTLLYRRVFRCMPDSKVGTWAEYREYMDYYDKFRASMEGKTAGDENELRREASRQRSPVSAGDETTLRQGNGPKIQLPEDEGDDANEKPASRGSSGEELALRPPPADGATNNQSSLEPPSPVSAPGDVPFPAMDTASSKPVSRSKSRDRRPAFSPMEKPSSKDTNAAPPPATAAGGSVKRRRRATTKGSRRGLLIEEMPSRADAEQLLNLVQGNLVEFPYDWLLTEEHNGNWGYQVDGVAPIAI</sequence>
<feature type="region of interest" description="Disordered" evidence="1">
    <location>
        <begin position="73"/>
        <end position="226"/>
    </location>
</feature>
<keyword evidence="3" id="KW-1185">Reference proteome</keyword>
<accession>A0A395ND76</accession>
<evidence type="ECO:0000313" key="3">
    <source>
        <dbReference type="Proteomes" id="UP000266272"/>
    </source>
</evidence>
<dbReference type="Proteomes" id="UP000266272">
    <property type="component" value="Unassembled WGS sequence"/>
</dbReference>
<proteinExistence type="predicted"/>
<dbReference type="STRING" id="490622.A0A395ND76"/>
<evidence type="ECO:0000313" key="2">
    <source>
        <dbReference type="EMBL" id="RFU74066.1"/>
    </source>
</evidence>
<comment type="caution">
    <text evidence="2">The sequence shown here is derived from an EMBL/GenBank/DDBJ whole genome shotgun (WGS) entry which is preliminary data.</text>
</comment>